<dbReference type="Pfam" id="PF09586">
    <property type="entry name" value="YfhO"/>
    <property type="match status" value="1"/>
</dbReference>
<keyword evidence="1" id="KW-1133">Transmembrane helix</keyword>
<reference evidence="2 3" key="1">
    <citation type="submission" date="2019-11" db="EMBL/GenBank/DDBJ databases">
        <authorList>
            <person name="Zheng R.K."/>
            <person name="Sun C.M."/>
        </authorList>
    </citation>
    <scope>NUCLEOTIDE SEQUENCE [LARGE SCALE GENOMIC DNA]</scope>
    <source>
        <strain evidence="2 3">WC007</strain>
    </source>
</reference>
<dbReference type="RefSeq" id="WP_158866662.1">
    <property type="nucleotide sequence ID" value="NZ_CP046401.1"/>
</dbReference>
<feature type="transmembrane region" description="Helical" evidence="1">
    <location>
        <begin position="228"/>
        <end position="251"/>
    </location>
</feature>
<protein>
    <submittedName>
        <fullName evidence="2">YfhO family protein</fullName>
    </submittedName>
</protein>
<dbReference type="PANTHER" id="PTHR38454">
    <property type="entry name" value="INTEGRAL MEMBRANE PROTEIN-RELATED"/>
    <property type="match status" value="1"/>
</dbReference>
<feature type="transmembrane region" description="Helical" evidence="1">
    <location>
        <begin position="133"/>
        <end position="154"/>
    </location>
</feature>
<keyword evidence="3" id="KW-1185">Reference proteome</keyword>
<feature type="transmembrane region" description="Helical" evidence="1">
    <location>
        <begin position="406"/>
        <end position="427"/>
    </location>
</feature>
<feature type="transmembrane region" description="Helical" evidence="1">
    <location>
        <begin position="537"/>
        <end position="555"/>
    </location>
</feature>
<feature type="transmembrane region" description="Helical" evidence="1">
    <location>
        <begin position="174"/>
        <end position="191"/>
    </location>
</feature>
<feature type="transmembrane region" description="Helical" evidence="1">
    <location>
        <begin position="197"/>
        <end position="216"/>
    </location>
</feature>
<proteinExistence type="predicted"/>
<dbReference type="EMBL" id="CP046401">
    <property type="protein sequence ID" value="QGY44449.1"/>
    <property type="molecule type" value="Genomic_DNA"/>
</dbReference>
<gene>
    <name evidence="2" type="ORF">GM418_12500</name>
</gene>
<evidence type="ECO:0000313" key="3">
    <source>
        <dbReference type="Proteomes" id="UP000428260"/>
    </source>
</evidence>
<sequence>MNYKTIFTKVLPHIIAILVMFIVSSVYFYPAWEGKTLQGEDVIGSYGQGREKRDFKFYEEKETVLWNGSIFGGMPDYIGAPYKGADNLKQVYRIPQKLGVPREVASIFWYMLGFYILMIIVGVSPKLSAGGAIAYALTSYYVIIILAGHFMKVFTLSLIPPTLGGIILCFRRKYLWGFVIASFFMAMMITMAHIQMIYYFFLALLIFGAVELIYQIKEKTLPQFLKTMGVLVAAAVLAIAPNYSRLINYYLYNDQSMRGPSELTLGKEDTKETNGLDKDYINSWSSGVDESMMVIVPNVKGGMTSQIGRDKDLLEKAPRNYRNVFANFNQYWGDQPFSGGPNYLGVVFVFLFLLGAFTIKDRLKLQIMVPAVLFFFLAMGGNFSAFTDLFIYYIPMYSKFRAPVSILGVAVILVSFLAILTTSKIVASQEILDKKATFYIFKKPKPVYLLVSGMMAFFLLLNIAFPHLFNSYISNVEQNQFNSLRNQPNVANQLDGIINALIDLRIGIFRADLWRAIILLALTTLLLFLYSKKKIKANVFVIAVVTLAIIDFWGISRRYVPIENFSKRSLVKDVYELTNTDKQIYQRQLSSVPGLQTKLDEAINQFKPKNEEEKERLETYVINKYSHYRVFNTTQNPFQENVTTNAHRSVGGYHAIKLHRYQDMIEQYISKMNLSALNMLNTKYIITEQGLQVNSAAMGVAWFVDSIKWANNANEEILALNDINVKTTAVIRSESKEDVPSFSSNSVSGQGSISLDDYEPDQLSYTINSPEEKLVVFSEVFYPDWKVFIDGKESKLFRANYILRAVVVPKGEHKVEFVFHPDHFYTSQRISQIAFIVLIAALAFAVGWSIYSNRKKLKPVSKK</sequence>
<organism evidence="2 3">
    <name type="scientific">Maribellus comscasis</name>
    <dbReference type="NCBI Taxonomy" id="2681766"/>
    <lineage>
        <taxon>Bacteria</taxon>
        <taxon>Pseudomonadati</taxon>
        <taxon>Bacteroidota</taxon>
        <taxon>Bacteroidia</taxon>
        <taxon>Marinilabiliales</taxon>
        <taxon>Prolixibacteraceae</taxon>
        <taxon>Maribellus</taxon>
    </lineage>
</organism>
<dbReference type="KEGG" id="mcos:GM418_12500"/>
<dbReference type="Proteomes" id="UP000428260">
    <property type="component" value="Chromosome"/>
</dbReference>
<feature type="transmembrane region" description="Helical" evidence="1">
    <location>
        <begin position="6"/>
        <end position="29"/>
    </location>
</feature>
<feature type="transmembrane region" description="Helical" evidence="1">
    <location>
        <begin position="513"/>
        <end position="530"/>
    </location>
</feature>
<evidence type="ECO:0000313" key="2">
    <source>
        <dbReference type="EMBL" id="QGY44449.1"/>
    </source>
</evidence>
<dbReference type="InterPro" id="IPR018580">
    <property type="entry name" value="Uncharacterised_YfhO"/>
</dbReference>
<keyword evidence="1" id="KW-0812">Transmembrane</keyword>
<accession>A0A6I6JT89</accession>
<feature type="transmembrane region" description="Helical" evidence="1">
    <location>
        <begin position="342"/>
        <end position="359"/>
    </location>
</feature>
<keyword evidence="1" id="KW-0472">Membrane</keyword>
<feature type="transmembrane region" description="Helical" evidence="1">
    <location>
        <begin position="447"/>
        <end position="469"/>
    </location>
</feature>
<evidence type="ECO:0000256" key="1">
    <source>
        <dbReference type="SAM" id="Phobius"/>
    </source>
</evidence>
<feature type="transmembrane region" description="Helical" evidence="1">
    <location>
        <begin position="107"/>
        <end position="127"/>
    </location>
</feature>
<dbReference type="AlphaFoldDB" id="A0A6I6JT89"/>
<feature type="transmembrane region" description="Helical" evidence="1">
    <location>
        <begin position="371"/>
        <end position="394"/>
    </location>
</feature>
<dbReference type="PANTHER" id="PTHR38454:SF1">
    <property type="entry name" value="INTEGRAL MEMBRANE PROTEIN"/>
    <property type="match status" value="1"/>
</dbReference>
<feature type="transmembrane region" description="Helical" evidence="1">
    <location>
        <begin position="833"/>
        <end position="851"/>
    </location>
</feature>
<name>A0A6I6JT89_9BACT</name>